<dbReference type="SMART" id="SM00409">
    <property type="entry name" value="IG"/>
    <property type="match status" value="2"/>
</dbReference>
<evidence type="ECO:0000256" key="1">
    <source>
        <dbReference type="SAM" id="Phobius"/>
    </source>
</evidence>
<keyword evidence="1" id="KW-0472">Membrane</keyword>
<feature type="signal peptide" evidence="2">
    <location>
        <begin position="1"/>
        <end position="23"/>
    </location>
</feature>
<dbReference type="InterPro" id="IPR047012">
    <property type="entry name" value="ICAM_VCAM"/>
</dbReference>
<sequence>MSASSAIFTVLLLVLLQIFEVNSCGSDQMCPDKPVFTPSSLVVKYGDPAYATCVVCQSGCTADVSNLEKSSGTAEINGRTIMWNVSSLTEWDSDLICFNEDQNGTQCCTTLGVTVYQTPKDVSFRVFNHSGPMLEGDAHTLVCDVWDVAPVNLVVTFYRGPTQLGQPQLYTTTEKKPSNVTFLLSYEASREDDGAQLSCGAKLELGPEGPQHLSVVKSQNVTATIHYGPEPQDAVNQISIYEGETLQLNCSSGANPDPSYTWILPFTDSPHGSSVLTVKSVGSEHKGQYNCTVSNSVKTVSMVFEVDVRVNFIPYIIAAAVVLTTIIVAIVAVKMYCCYKHKYMKNYNLMDVFRLRRQRSQGPY</sequence>
<reference evidence="4" key="1">
    <citation type="submission" date="2025-08" db="UniProtKB">
        <authorList>
            <consortium name="Ensembl"/>
        </authorList>
    </citation>
    <scope>IDENTIFICATION</scope>
</reference>
<dbReference type="Proteomes" id="UP000261560">
    <property type="component" value="Unplaced"/>
</dbReference>
<dbReference type="STRING" id="30732.ENSOMEP00000033089"/>
<keyword evidence="2" id="KW-0732">Signal</keyword>
<evidence type="ECO:0000259" key="3">
    <source>
        <dbReference type="PROSITE" id="PS50835"/>
    </source>
</evidence>
<feature type="domain" description="Ig-like" evidence="3">
    <location>
        <begin position="229"/>
        <end position="301"/>
    </location>
</feature>
<organism evidence="4 5">
    <name type="scientific">Oryzias melastigma</name>
    <name type="common">Marine medaka</name>
    <dbReference type="NCBI Taxonomy" id="30732"/>
    <lineage>
        <taxon>Eukaryota</taxon>
        <taxon>Metazoa</taxon>
        <taxon>Chordata</taxon>
        <taxon>Craniata</taxon>
        <taxon>Vertebrata</taxon>
        <taxon>Euteleostomi</taxon>
        <taxon>Actinopterygii</taxon>
        <taxon>Neopterygii</taxon>
        <taxon>Teleostei</taxon>
        <taxon>Neoteleostei</taxon>
        <taxon>Acanthomorphata</taxon>
        <taxon>Ovalentaria</taxon>
        <taxon>Atherinomorphae</taxon>
        <taxon>Beloniformes</taxon>
        <taxon>Adrianichthyidae</taxon>
        <taxon>Oryziinae</taxon>
        <taxon>Oryzias</taxon>
    </lineage>
</organism>
<evidence type="ECO:0000313" key="5">
    <source>
        <dbReference type="Proteomes" id="UP000261560"/>
    </source>
</evidence>
<dbReference type="GO" id="GO:0007155">
    <property type="term" value="P:cell adhesion"/>
    <property type="evidence" value="ECO:0007669"/>
    <property type="project" value="InterPro"/>
</dbReference>
<keyword evidence="1" id="KW-0812">Transmembrane</keyword>
<reference evidence="4" key="2">
    <citation type="submission" date="2025-09" db="UniProtKB">
        <authorList>
            <consortium name="Ensembl"/>
        </authorList>
    </citation>
    <scope>IDENTIFICATION</scope>
</reference>
<dbReference type="PaxDb" id="30732-ENSOMEP00000033089"/>
<evidence type="ECO:0000256" key="2">
    <source>
        <dbReference type="SAM" id="SignalP"/>
    </source>
</evidence>
<dbReference type="Pfam" id="PF13927">
    <property type="entry name" value="Ig_3"/>
    <property type="match status" value="1"/>
</dbReference>
<dbReference type="SMART" id="SM00408">
    <property type="entry name" value="IGc2"/>
    <property type="match status" value="1"/>
</dbReference>
<dbReference type="Gene3D" id="2.60.40.10">
    <property type="entry name" value="Immunoglobulins"/>
    <property type="match status" value="3"/>
</dbReference>
<feature type="chain" id="PRO_5017388157" description="Ig-like domain-containing protein" evidence="2">
    <location>
        <begin position="24"/>
        <end position="364"/>
    </location>
</feature>
<dbReference type="SUPFAM" id="SSF48726">
    <property type="entry name" value="Immunoglobulin"/>
    <property type="match status" value="2"/>
</dbReference>
<dbReference type="PANTHER" id="PTHR13771">
    <property type="entry name" value="INTERCELLULAR ADHESION MOLECULE"/>
    <property type="match status" value="1"/>
</dbReference>
<feature type="transmembrane region" description="Helical" evidence="1">
    <location>
        <begin position="312"/>
        <end position="337"/>
    </location>
</feature>
<dbReference type="AlphaFoldDB" id="A0A3B3DUH7"/>
<proteinExistence type="predicted"/>
<dbReference type="Ensembl" id="ENSOMET00000025870.1">
    <property type="protein sequence ID" value="ENSOMEP00000033089.1"/>
    <property type="gene ID" value="ENSOMEG00000018895.1"/>
</dbReference>
<dbReference type="GO" id="GO:0005178">
    <property type="term" value="F:integrin binding"/>
    <property type="evidence" value="ECO:0007669"/>
    <property type="project" value="InterPro"/>
</dbReference>
<protein>
    <recommendedName>
        <fullName evidence="3">Ig-like domain-containing protein</fullName>
    </recommendedName>
</protein>
<keyword evidence="5" id="KW-1185">Reference proteome</keyword>
<dbReference type="PANTHER" id="PTHR13771:SF9">
    <property type="entry name" value="INTERCELLULAR ADHESION MOLECULE 5"/>
    <property type="match status" value="1"/>
</dbReference>
<dbReference type="PROSITE" id="PS50835">
    <property type="entry name" value="IG_LIKE"/>
    <property type="match status" value="1"/>
</dbReference>
<dbReference type="GeneTree" id="ENSGT00940000159005"/>
<dbReference type="InterPro" id="IPR007110">
    <property type="entry name" value="Ig-like_dom"/>
</dbReference>
<keyword evidence="1" id="KW-1133">Transmembrane helix</keyword>
<name>A0A3B3DUH7_ORYME</name>
<dbReference type="InterPro" id="IPR036179">
    <property type="entry name" value="Ig-like_dom_sf"/>
</dbReference>
<dbReference type="InterPro" id="IPR003599">
    <property type="entry name" value="Ig_sub"/>
</dbReference>
<dbReference type="InterPro" id="IPR013783">
    <property type="entry name" value="Ig-like_fold"/>
</dbReference>
<evidence type="ECO:0000313" key="4">
    <source>
        <dbReference type="Ensembl" id="ENSOMEP00000033089.1"/>
    </source>
</evidence>
<dbReference type="InterPro" id="IPR003598">
    <property type="entry name" value="Ig_sub2"/>
</dbReference>
<accession>A0A3B3DUH7</accession>